<proteinExistence type="predicted"/>
<evidence type="ECO:0000313" key="1">
    <source>
        <dbReference type="EMBL" id="MFC3003845.1"/>
    </source>
</evidence>
<name>A0ABV7C203_9PROT</name>
<gene>
    <name evidence="1" type="ORF">ACFOD3_28380</name>
</gene>
<comment type="caution">
    <text evidence="1">The sequence shown here is derived from an EMBL/GenBank/DDBJ whole genome shotgun (WGS) entry which is preliminary data.</text>
</comment>
<reference evidence="2" key="1">
    <citation type="journal article" date="2019" name="Int. J. Syst. Evol. Microbiol.">
        <title>The Global Catalogue of Microorganisms (GCM) 10K type strain sequencing project: providing services to taxonomists for standard genome sequencing and annotation.</title>
        <authorList>
            <consortium name="The Broad Institute Genomics Platform"/>
            <consortium name="The Broad Institute Genome Sequencing Center for Infectious Disease"/>
            <person name="Wu L."/>
            <person name="Ma J."/>
        </authorList>
    </citation>
    <scope>NUCLEOTIDE SEQUENCE [LARGE SCALE GENOMIC DNA]</scope>
    <source>
        <strain evidence="2">CGMCC 1.16855</strain>
    </source>
</reference>
<dbReference type="RefSeq" id="WP_216840286.1">
    <property type="nucleotide sequence ID" value="NZ_JAFNJS010000016.1"/>
</dbReference>
<evidence type="ECO:0000313" key="2">
    <source>
        <dbReference type="Proteomes" id="UP001595420"/>
    </source>
</evidence>
<protein>
    <submittedName>
        <fullName evidence="1">Uncharacterized protein</fullName>
    </submittedName>
</protein>
<dbReference type="EMBL" id="JBHRSB010000016">
    <property type="protein sequence ID" value="MFC3003845.1"/>
    <property type="molecule type" value="Genomic_DNA"/>
</dbReference>
<organism evidence="1 2">
    <name type="scientific">Falsiroseomonas tokyonensis</name>
    <dbReference type="NCBI Taxonomy" id="430521"/>
    <lineage>
        <taxon>Bacteria</taxon>
        <taxon>Pseudomonadati</taxon>
        <taxon>Pseudomonadota</taxon>
        <taxon>Alphaproteobacteria</taxon>
        <taxon>Acetobacterales</taxon>
        <taxon>Roseomonadaceae</taxon>
        <taxon>Falsiroseomonas</taxon>
    </lineage>
</organism>
<sequence>MTAAPAAEPRDGEGAAAPLAPGDTDWLYHHLRVTGAPKAVALFRSAAAGAGVIPWTHDHGAAAERWFHLLLAPPPPARRTISLEGARILAGQLRDAVEARGQLVAERAPQSRACPLDLHRLLPVPDRLLRLGPDDPDSRAWLWSHWGTTEALRGVVELPIGGRGGARRRDPGLFWAGFWSADWTPWPVLLALRARWPGLRLDLRPLYDGP</sequence>
<dbReference type="Proteomes" id="UP001595420">
    <property type="component" value="Unassembled WGS sequence"/>
</dbReference>
<accession>A0ABV7C203</accession>
<keyword evidence="2" id="KW-1185">Reference proteome</keyword>